<dbReference type="AlphaFoldDB" id="A0A2N9HU38"/>
<dbReference type="InterPro" id="IPR046848">
    <property type="entry name" value="E_motif"/>
</dbReference>
<dbReference type="FunFam" id="1.25.40.10:FF:000073">
    <property type="entry name" value="Pentatricopeptide repeat-containing protein chloroplastic"/>
    <property type="match status" value="1"/>
</dbReference>
<dbReference type="GO" id="GO:0003729">
    <property type="term" value="F:mRNA binding"/>
    <property type="evidence" value="ECO:0007669"/>
    <property type="project" value="UniProtKB-ARBA"/>
</dbReference>
<feature type="repeat" description="PPR" evidence="2">
    <location>
        <begin position="245"/>
        <end position="279"/>
    </location>
</feature>
<dbReference type="InterPro" id="IPR002885">
    <property type="entry name" value="PPR_rpt"/>
</dbReference>
<protein>
    <recommendedName>
        <fullName evidence="4">Pentacotripeptide-repeat region of PRORP domain-containing protein</fullName>
    </recommendedName>
</protein>
<dbReference type="PROSITE" id="PS51375">
    <property type="entry name" value="PPR"/>
    <property type="match status" value="5"/>
</dbReference>
<proteinExistence type="predicted"/>
<dbReference type="SUPFAM" id="SSF48452">
    <property type="entry name" value="TPR-like"/>
    <property type="match status" value="2"/>
</dbReference>
<dbReference type="Pfam" id="PF13041">
    <property type="entry name" value="PPR_2"/>
    <property type="match status" value="4"/>
</dbReference>
<dbReference type="PANTHER" id="PTHR24015">
    <property type="entry name" value="OS07G0578800 PROTEIN-RELATED"/>
    <property type="match status" value="1"/>
</dbReference>
<dbReference type="NCBIfam" id="TIGR00756">
    <property type="entry name" value="PPR"/>
    <property type="match status" value="4"/>
</dbReference>
<feature type="repeat" description="PPR" evidence="2">
    <location>
        <begin position="144"/>
        <end position="178"/>
    </location>
</feature>
<dbReference type="FunFam" id="1.25.40.10:FF:000090">
    <property type="entry name" value="Pentatricopeptide repeat-containing protein, chloroplastic"/>
    <property type="match status" value="1"/>
</dbReference>
<dbReference type="Gene3D" id="1.25.40.10">
    <property type="entry name" value="Tetratricopeptide repeat domain"/>
    <property type="match status" value="4"/>
</dbReference>
<dbReference type="EMBL" id="OIVN01004113">
    <property type="protein sequence ID" value="SPD15558.1"/>
    <property type="molecule type" value="Genomic_DNA"/>
</dbReference>
<dbReference type="PANTHER" id="PTHR24015:SF344">
    <property type="entry name" value="OS07G0203900 PROTEIN"/>
    <property type="match status" value="1"/>
</dbReference>
<evidence type="ECO:0008006" key="4">
    <source>
        <dbReference type="Google" id="ProtNLM"/>
    </source>
</evidence>
<dbReference type="Pfam" id="PF20431">
    <property type="entry name" value="E_motif"/>
    <property type="match status" value="1"/>
</dbReference>
<dbReference type="FunFam" id="1.25.40.10:FF:000285">
    <property type="entry name" value="Pentatricopeptide repeat-containing protein, chloroplastic"/>
    <property type="match status" value="1"/>
</dbReference>
<organism evidence="3">
    <name type="scientific">Fagus sylvatica</name>
    <name type="common">Beechnut</name>
    <dbReference type="NCBI Taxonomy" id="28930"/>
    <lineage>
        <taxon>Eukaryota</taxon>
        <taxon>Viridiplantae</taxon>
        <taxon>Streptophyta</taxon>
        <taxon>Embryophyta</taxon>
        <taxon>Tracheophyta</taxon>
        <taxon>Spermatophyta</taxon>
        <taxon>Magnoliopsida</taxon>
        <taxon>eudicotyledons</taxon>
        <taxon>Gunneridae</taxon>
        <taxon>Pentapetalae</taxon>
        <taxon>rosids</taxon>
        <taxon>fabids</taxon>
        <taxon>Fagales</taxon>
        <taxon>Fagaceae</taxon>
        <taxon>Fagus</taxon>
    </lineage>
</organism>
<evidence type="ECO:0000256" key="2">
    <source>
        <dbReference type="PROSITE-ProRule" id="PRU00708"/>
    </source>
</evidence>
<sequence length="627" mass="69216">MSLRSSTSHIRCTLWKAGKAANRVLSRAPMTHAFHSDIDPEDDFVCSIGEIFCHGEKLSRPVDLGLLAQFQTHGSLLTPHVLNKFMSFCAKFGFFHIGIQGHSIIIKMGFVSNVYICSALVDMYGKCGAISSARKVFDEMPQKNVVTWNSLISGYLNVGCPGIAVDLFLEMLRAGIAPTPFSVSAVLVGCPQLEDGGLGTQVHGLSLKAGFCYNVVVGTGLVDMYSKCCSVNDSRRLFDQMSDKNIISWSSIITGYAQNQQPDEAVVLVKEMLRLDLKPNHVTYNSLLSSFSSPNYLDHCKQIHCRIIQDGLESDAYIVVTLAIAYSECGSSLEDFKKISSSVTRWDQISWNAVIAGFSNLGDGEEALKCFFEMRQAGVEVDFFTFTSILKAVGIISDLKEGKQVHALVFKSRYAANLYVQNGLVSMYARCGAIDDSKRVFVSMDRHDVISWNALLSGCAHHGHGRETVQLFEQMRRTHIRPDNTTFLAVLTACSHAGLQNKGLEYFNLMKNDDFLEPPTMEHYATIVDLFGRAGNLHEAEAFINSMPIKPGRSVYKALLSACQVHGNKEIALRSVKKLLELCPNDPATYVLLSNVLVTGGNWDDASKVRKLMCDTGVRKAPGYSWI</sequence>
<keyword evidence="1" id="KW-0677">Repeat</keyword>
<evidence type="ECO:0000256" key="1">
    <source>
        <dbReference type="ARBA" id="ARBA00022737"/>
    </source>
</evidence>
<dbReference type="InterPro" id="IPR011990">
    <property type="entry name" value="TPR-like_helical_dom_sf"/>
</dbReference>
<dbReference type="GO" id="GO:0009451">
    <property type="term" value="P:RNA modification"/>
    <property type="evidence" value="ECO:0007669"/>
    <property type="project" value="InterPro"/>
</dbReference>
<feature type="repeat" description="PPR" evidence="2">
    <location>
        <begin position="113"/>
        <end position="143"/>
    </location>
</feature>
<reference evidence="3" key="1">
    <citation type="submission" date="2018-02" db="EMBL/GenBank/DDBJ databases">
        <authorList>
            <person name="Cohen D.B."/>
            <person name="Kent A.D."/>
        </authorList>
    </citation>
    <scope>NUCLEOTIDE SEQUENCE</scope>
</reference>
<feature type="repeat" description="PPR" evidence="2">
    <location>
        <begin position="448"/>
        <end position="482"/>
    </location>
</feature>
<name>A0A2N9HU38_FAGSY</name>
<accession>A0A2N9HU38</accession>
<feature type="repeat" description="PPR" evidence="2">
    <location>
        <begin position="347"/>
        <end position="381"/>
    </location>
</feature>
<evidence type="ECO:0000313" key="3">
    <source>
        <dbReference type="EMBL" id="SPD15558.1"/>
    </source>
</evidence>
<dbReference type="Pfam" id="PF01535">
    <property type="entry name" value="PPR"/>
    <property type="match status" value="1"/>
</dbReference>
<dbReference type="InterPro" id="IPR046960">
    <property type="entry name" value="PPR_At4g14850-like_plant"/>
</dbReference>
<gene>
    <name evidence="3" type="ORF">FSB_LOCUS43440</name>
</gene>